<dbReference type="SMART" id="SM00028">
    <property type="entry name" value="TPR"/>
    <property type="match status" value="3"/>
</dbReference>
<evidence type="ECO:0000256" key="2">
    <source>
        <dbReference type="SAM" id="MobiDB-lite"/>
    </source>
</evidence>
<dbReference type="InterPro" id="IPR019734">
    <property type="entry name" value="TPR_rpt"/>
</dbReference>
<keyword evidence="4" id="KW-1185">Reference proteome</keyword>
<feature type="repeat" description="TPR" evidence="1">
    <location>
        <begin position="105"/>
        <end position="138"/>
    </location>
</feature>
<sequence>MKLKDITLLVVLVFFFGKGVAQDDKQKQKELRQSKELLSEASLKMQKDNFPIAEAEYREAIALDPSEEVGKYNLGTAYYEKEKNAEAMKRFEQAAEVATEKPEKHKSYHNLGNTFMNEKKYKEAVEAYKQALRNNPTDDETRYNLALAKKMLEQNPNQGGGDDGDKEQNKKDENKEQDQKDNKDNQGDNNDQKKDQKEQDQGEKKEDKKEGDQQNDKGKPEEKEGEQEQKPQQPVPGKLSPQQVKSLLEAMNNQEKNVQEKINAQKTKGAKVKSNKDW</sequence>
<evidence type="ECO:0000313" key="3">
    <source>
        <dbReference type="EMBL" id="MFC7356064.1"/>
    </source>
</evidence>
<dbReference type="PANTHER" id="PTHR12558:SF13">
    <property type="entry name" value="CELL DIVISION CYCLE PROTEIN 27 HOMOLOG"/>
    <property type="match status" value="1"/>
</dbReference>
<dbReference type="RefSeq" id="WP_380215452.1">
    <property type="nucleotide sequence ID" value="NZ_JBHTBN010000001.1"/>
</dbReference>
<dbReference type="SUPFAM" id="SSF48452">
    <property type="entry name" value="TPR-like"/>
    <property type="match status" value="1"/>
</dbReference>
<dbReference type="PROSITE" id="PS50005">
    <property type="entry name" value="TPR"/>
    <property type="match status" value="2"/>
</dbReference>
<name>A0ABW2MNX9_9FLAO</name>
<dbReference type="InterPro" id="IPR011990">
    <property type="entry name" value="TPR-like_helical_dom_sf"/>
</dbReference>
<evidence type="ECO:0000256" key="1">
    <source>
        <dbReference type="PROSITE-ProRule" id="PRU00339"/>
    </source>
</evidence>
<dbReference type="Gene3D" id="1.25.40.10">
    <property type="entry name" value="Tetratricopeptide repeat domain"/>
    <property type="match status" value="2"/>
</dbReference>
<dbReference type="Proteomes" id="UP001596415">
    <property type="component" value="Unassembled WGS sequence"/>
</dbReference>
<accession>A0ABW2MNX9</accession>
<organism evidence="3 4">
    <name type="scientific">Jejudonia soesokkakensis</name>
    <dbReference type="NCBI Taxonomy" id="1323432"/>
    <lineage>
        <taxon>Bacteria</taxon>
        <taxon>Pseudomonadati</taxon>
        <taxon>Bacteroidota</taxon>
        <taxon>Flavobacteriia</taxon>
        <taxon>Flavobacteriales</taxon>
        <taxon>Flavobacteriaceae</taxon>
        <taxon>Jejudonia</taxon>
    </lineage>
</organism>
<reference evidence="4" key="1">
    <citation type="journal article" date="2019" name="Int. J. Syst. Evol. Microbiol.">
        <title>The Global Catalogue of Microorganisms (GCM) 10K type strain sequencing project: providing services to taxonomists for standard genome sequencing and annotation.</title>
        <authorList>
            <consortium name="The Broad Institute Genomics Platform"/>
            <consortium name="The Broad Institute Genome Sequencing Center for Infectious Disease"/>
            <person name="Wu L."/>
            <person name="Ma J."/>
        </authorList>
    </citation>
    <scope>NUCLEOTIDE SEQUENCE [LARGE SCALE GENOMIC DNA]</scope>
    <source>
        <strain evidence="4">CGMCC 1.16306</strain>
    </source>
</reference>
<feature type="repeat" description="TPR" evidence="1">
    <location>
        <begin position="68"/>
        <end position="101"/>
    </location>
</feature>
<feature type="compositionally biased region" description="Basic and acidic residues" evidence="2">
    <location>
        <begin position="166"/>
        <end position="229"/>
    </location>
</feature>
<evidence type="ECO:0000313" key="4">
    <source>
        <dbReference type="Proteomes" id="UP001596415"/>
    </source>
</evidence>
<dbReference type="EMBL" id="JBHTBN010000001">
    <property type="protein sequence ID" value="MFC7356064.1"/>
    <property type="molecule type" value="Genomic_DNA"/>
</dbReference>
<feature type="compositionally biased region" description="Basic residues" evidence="2">
    <location>
        <begin position="268"/>
        <end position="278"/>
    </location>
</feature>
<gene>
    <name evidence="3" type="ORF">ACFQO1_00065</name>
</gene>
<feature type="compositionally biased region" description="Polar residues" evidence="2">
    <location>
        <begin position="240"/>
        <end position="266"/>
    </location>
</feature>
<feature type="region of interest" description="Disordered" evidence="2">
    <location>
        <begin position="152"/>
        <end position="278"/>
    </location>
</feature>
<comment type="caution">
    <text evidence="3">The sequence shown here is derived from an EMBL/GenBank/DDBJ whole genome shotgun (WGS) entry which is preliminary data.</text>
</comment>
<dbReference type="Pfam" id="PF00515">
    <property type="entry name" value="TPR_1"/>
    <property type="match status" value="1"/>
</dbReference>
<dbReference type="PANTHER" id="PTHR12558">
    <property type="entry name" value="CELL DIVISION CYCLE 16,23,27"/>
    <property type="match status" value="1"/>
</dbReference>
<keyword evidence="1" id="KW-0802">TPR repeat</keyword>
<protein>
    <submittedName>
        <fullName evidence="3">Tetratricopeptide repeat protein</fullName>
    </submittedName>
</protein>
<proteinExistence type="predicted"/>
<dbReference type="Pfam" id="PF13432">
    <property type="entry name" value="TPR_16"/>
    <property type="match status" value="1"/>
</dbReference>
<dbReference type="PROSITE" id="PS50293">
    <property type="entry name" value="TPR_REGION"/>
    <property type="match status" value="1"/>
</dbReference>